<feature type="repeat" description="TPR" evidence="3">
    <location>
        <begin position="161"/>
        <end position="194"/>
    </location>
</feature>
<dbReference type="EMBL" id="CAAHFG010000001">
    <property type="protein sequence ID" value="VGO11686.1"/>
    <property type="molecule type" value="Genomic_DNA"/>
</dbReference>
<dbReference type="PANTHER" id="PTHR45586:SF1">
    <property type="entry name" value="LIPOPOLYSACCHARIDE ASSEMBLY PROTEIN B"/>
    <property type="match status" value="1"/>
</dbReference>
<accession>A0A6C2TWI2</accession>
<dbReference type="Proteomes" id="UP000366872">
    <property type="component" value="Unassembled WGS sequence"/>
</dbReference>
<dbReference type="Pfam" id="PF13414">
    <property type="entry name" value="TPR_11"/>
    <property type="match status" value="1"/>
</dbReference>
<dbReference type="PROSITE" id="PS50005">
    <property type="entry name" value="TPR"/>
    <property type="match status" value="5"/>
</dbReference>
<name>A0A6C2TWI2_PONDE</name>
<protein>
    <submittedName>
        <fullName evidence="4">Uncharacterized protein</fullName>
    </submittedName>
</protein>
<evidence type="ECO:0000256" key="2">
    <source>
        <dbReference type="ARBA" id="ARBA00022803"/>
    </source>
</evidence>
<organism evidence="4 5">
    <name type="scientific">Pontiella desulfatans</name>
    <dbReference type="NCBI Taxonomy" id="2750659"/>
    <lineage>
        <taxon>Bacteria</taxon>
        <taxon>Pseudomonadati</taxon>
        <taxon>Kiritimatiellota</taxon>
        <taxon>Kiritimatiellia</taxon>
        <taxon>Kiritimatiellales</taxon>
        <taxon>Pontiellaceae</taxon>
        <taxon>Pontiella</taxon>
    </lineage>
</organism>
<feature type="repeat" description="TPR" evidence="3">
    <location>
        <begin position="472"/>
        <end position="505"/>
    </location>
</feature>
<dbReference type="Pfam" id="PF14559">
    <property type="entry name" value="TPR_19"/>
    <property type="match status" value="1"/>
</dbReference>
<evidence type="ECO:0000313" key="5">
    <source>
        <dbReference type="Proteomes" id="UP000366872"/>
    </source>
</evidence>
<dbReference type="InterPro" id="IPR006597">
    <property type="entry name" value="Sel1-like"/>
</dbReference>
<evidence type="ECO:0000256" key="3">
    <source>
        <dbReference type="PROSITE-ProRule" id="PRU00339"/>
    </source>
</evidence>
<evidence type="ECO:0000256" key="1">
    <source>
        <dbReference type="ARBA" id="ARBA00022737"/>
    </source>
</evidence>
<dbReference type="SMART" id="SM00671">
    <property type="entry name" value="SEL1"/>
    <property type="match status" value="3"/>
</dbReference>
<dbReference type="PROSITE" id="PS51257">
    <property type="entry name" value="PROKAR_LIPOPROTEIN"/>
    <property type="match status" value="1"/>
</dbReference>
<dbReference type="SUPFAM" id="SSF81901">
    <property type="entry name" value="HCP-like"/>
    <property type="match status" value="1"/>
</dbReference>
<dbReference type="SMART" id="SM00028">
    <property type="entry name" value="TPR"/>
    <property type="match status" value="7"/>
</dbReference>
<dbReference type="AlphaFoldDB" id="A0A6C2TWI2"/>
<proteinExistence type="predicted"/>
<keyword evidence="5" id="KW-1185">Reference proteome</keyword>
<dbReference type="PANTHER" id="PTHR45586">
    <property type="entry name" value="TPR REPEAT-CONTAINING PROTEIN PA4667"/>
    <property type="match status" value="1"/>
</dbReference>
<feature type="repeat" description="TPR" evidence="3">
    <location>
        <begin position="195"/>
        <end position="228"/>
    </location>
</feature>
<reference evidence="4 5" key="1">
    <citation type="submission" date="2019-04" db="EMBL/GenBank/DDBJ databases">
        <authorList>
            <person name="Van Vliet M D."/>
        </authorList>
    </citation>
    <scope>NUCLEOTIDE SEQUENCE [LARGE SCALE GENOMIC DNA]</scope>
    <source>
        <strain evidence="4 5">F1</strain>
    </source>
</reference>
<evidence type="ECO:0000313" key="4">
    <source>
        <dbReference type="EMBL" id="VGO11686.1"/>
    </source>
</evidence>
<sequence>MIAKQQNELATKGRKENKAFPFASFALSCGKKIILPSLLFVAASVSANEMLELLDGLPGAKASVAPAVAEAVHAEKDMSAIEKKEVSIKKPESMQDLSIWDEELFQKQFLASYGANAEIEPRVSAVEHEQMQKVMDIMSDGDDMEKAINQLRKYTKDSSSAIFDFTIGNLYFQQDNLEEALAWYDKAIEKFPSFRRAYKNAGLIHVRNGDFKKALPLMTKVIELGGHTSIAYGLLGFAYGSIENHLCAESAYRQAILLDPETIDWQLGLARSFFKQQKFGDAVSLCNTLIARKPDNADFWLLQANAYLGLKQPMKAAENYEYVNAMGTATAASMTMLADIYVNESRWDMAADAYLRAYELDNGNNPSKPLRAAKILASRGSLDQSNRMLNRVAEKKSALDQSDLKELLKLQARVAVAAGGGEDVVKILEEVVEVDPLDGEALILLAQHYGRNVPEKAVFYYERAANIESHEAEAKLYHGQLLVGQAKYADALPLLRRAYELKPRSDIEDYVKQVERIAKTRS</sequence>
<keyword evidence="2 3" id="KW-0802">TPR repeat</keyword>
<dbReference type="InterPro" id="IPR051012">
    <property type="entry name" value="CellSynth/LPSAsmb/PSIAsmb"/>
</dbReference>
<keyword evidence="1" id="KW-0677">Repeat</keyword>
<dbReference type="Pfam" id="PF13176">
    <property type="entry name" value="TPR_7"/>
    <property type="match status" value="1"/>
</dbReference>
<dbReference type="Gene3D" id="1.25.40.10">
    <property type="entry name" value="Tetratricopeptide repeat domain"/>
    <property type="match status" value="3"/>
</dbReference>
<dbReference type="InterPro" id="IPR019734">
    <property type="entry name" value="TPR_rpt"/>
</dbReference>
<dbReference type="RefSeq" id="WP_136077425.1">
    <property type="nucleotide sequence ID" value="NZ_CAAHFG010000001.1"/>
</dbReference>
<feature type="repeat" description="TPR" evidence="3">
    <location>
        <begin position="331"/>
        <end position="364"/>
    </location>
</feature>
<feature type="repeat" description="TPR" evidence="3">
    <location>
        <begin position="229"/>
        <end position="262"/>
    </location>
</feature>
<dbReference type="InterPro" id="IPR011990">
    <property type="entry name" value="TPR-like_helical_dom_sf"/>
</dbReference>
<gene>
    <name evidence="4" type="ORF">PDESU_00231</name>
</gene>
<dbReference type="SUPFAM" id="SSF48452">
    <property type="entry name" value="TPR-like"/>
    <property type="match status" value="1"/>
</dbReference>